<comment type="caution">
    <text evidence="2">The sequence shown here is derived from an EMBL/GenBank/DDBJ whole genome shotgun (WGS) entry which is preliminary data.</text>
</comment>
<protein>
    <submittedName>
        <fullName evidence="2">WD repeat-containing protein 62</fullName>
    </submittedName>
</protein>
<gene>
    <name evidence="2" type="ORF">COLO4_16196</name>
</gene>
<accession>A0A1R3JIT7</accession>
<dbReference type="AlphaFoldDB" id="A0A1R3JIT7"/>
<feature type="region of interest" description="Disordered" evidence="1">
    <location>
        <begin position="1"/>
        <end position="24"/>
    </location>
</feature>
<evidence type="ECO:0000313" key="3">
    <source>
        <dbReference type="Proteomes" id="UP000187203"/>
    </source>
</evidence>
<dbReference type="EMBL" id="AWUE01015983">
    <property type="protein sequence ID" value="OMO94687.1"/>
    <property type="molecule type" value="Genomic_DNA"/>
</dbReference>
<dbReference type="Proteomes" id="UP000187203">
    <property type="component" value="Unassembled WGS sequence"/>
</dbReference>
<name>A0A1R3JIT7_9ROSI</name>
<keyword evidence="3" id="KW-1185">Reference proteome</keyword>
<evidence type="ECO:0000256" key="1">
    <source>
        <dbReference type="SAM" id="MobiDB-lite"/>
    </source>
</evidence>
<organism evidence="2 3">
    <name type="scientific">Corchorus olitorius</name>
    <dbReference type="NCBI Taxonomy" id="93759"/>
    <lineage>
        <taxon>Eukaryota</taxon>
        <taxon>Viridiplantae</taxon>
        <taxon>Streptophyta</taxon>
        <taxon>Embryophyta</taxon>
        <taxon>Tracheophyta</taxon>
        <taxon>Spermatophyta</taxon>
        <taxon>Magnoliopsida</taxon>
        <taxon>eudicotyledons</taxon>
        <taxon>Gunneridae</taxon>
        <taxon>Pentapetalae</taxon>
        <taxon>rosids</taxon>
        <taxon>malvids</taxon>
        <taxon>Malvales</taxon>
        <taxon>Malvaceae</taxon>
        <taxon>Grewioideae</taxon>
        <taxon>Apeibeae</taxon>
        <taxon>Corchorus</taxon>
    </lineage>
</organism>
<evidence type="ECO:0000313" key="2">
    <source>
        <dbReference type="EMBL" id="OMO94687.1"/>
    </source>
</evidence>
<reference evidence="3" key="1">
    <citation type="submission" date="2013-09" db="EMBL/GenBank/DDBJ databases">
        <title>Corchorus olitorius genome sequencing.</title>
        <authorList>
            <person name="Alam M."/>
            <person name="Haque M.S."/>
            <person name="Islam M.S."/>
            <person name="Emdad E.M."/>
            <person name="Islam M.M."/>
            <person name="Ahmed B."/>
            <person name="Halim A."/>
            <person name="Hossen Q.M.M."/>
            <person name="Hossain M.Z."/>
            <person name="Ahmed R."/>
            <person name="Khan M.M."/>
            <person name="Islam R."/>
            <person name="Rashid M.M."/>
            <person name="Khan S.A."/>
            <person name="Rahman M.S."/>
            <person name="Alam M."/>
            <person name="Yahiya A.S."/>
            <person name="Khan M.S."/>
            <person name="Azam M.S."/>
            <person name="Haque T."/>
            <person name="Lashkar M.Z.H."/>
            <person name="Akhand A.I."/>
            <person name="Morshed G."/>
            <person name="Roy S."/>
            <person name="Uddin K.S."/>
            <person name="Rabeya T."/>
            <person name="Hossain A.S."/>
            <person name="Chowdhury A."/>
            <person name="Snigdha A.R."/>
            <person name="Mortoza M.S."/>
            <person name="Matin S.A."/>
            <person name="Hoque S.M.E."/>
            <person name="Islam M.K."/>
            <person name="Roy D.K."/>
            <person name="Haider R."/>
            <person name="Moosa M.M."/>
            <person name="Elias S.M."/>
            <person name="Hasan A.M."/>
            <person name="Jahan S."/>
            <person name="Shafiuddin M."/>
            <person name="Mahmood N."/>
            <person name="Shommy N.S."/>
        </authorList>
    </citation>
    <scope>NUCLEOTIDE SEQUENCE [LARGE SCALE GENOMIC DNA]</scope>
    <source>
        <strain evidence="3">cv. O-4</strain>
    </source>
</reference>
<sequence length="54" mass="5878">MADQLSWVGKPDSPDHPHKTFRGKVGEDDQLITVAMKPCSHFIAASSSTQSSIH</sequence>
<proteinExistence type="predicted"/>